<dbReference type="Gene3D" id="1.10.287.950">
    <property type="entry name" value="Methyl-accepting chemotaxis protein"/>
    <property type="match status" value="1"/>
</dbReference>
<keyword evidence="4" id="KW-1185">Reference proteome</keyword>
<dbReference type="EMBL" id="VWNA01000001">
    <property type="protein sequence ID" value="MQT12072.1"/>
    <property type="molecule type" value="Genomic_DNA"/>
</dbReference>
<evidence type="ECO:0000259" key="2">
    <source>
        <dbReference type="Pfam" id="PF02470"/>
    </source>
</evidence>
<reference evidence="3 4" key="1">
    <citation type="submission" date="2019-09" db="EMBL/GenBank/DDBJ databases">
        <title>Segnochrobactrum spirostomi gen. nov., sp. nov., isolated from the ciliate Spirostomum cf. yagiui and description of a novel family, Segnochrobactraceae fam. nov. within the order Rhizobiales of the class Alphaproteobacteria.</title>
        <authorList>
            <person name="Akter S."/>
            <person name="Shazib S.U.A."/>
            <person name="Shin M.K."/>
        </authorList>
    </citation>
    <scope>NUCLEOTIDE SEQUENCE [LARGE SCALE GENOMIC DNA]</scope>
    <source>
        <strain evidence="3 4">Sp-1</strain>
    </source>
</reference>
<dbReference type="Pfam" id="PF02470">
    <property type="entry name" value="MlaD"/>
    <property type="match status" value="1"/>
</dbReference>
<comment type="caution">
    <text evidence="3">The sequence shown here is derived from an EMBL/GenBank/DDBJ whole genome shotgun (WGS) entry which is preliminary data.</text>
</comment>
<name>A0A6A7Y2W1_9HYPH</name>
<evidence type="ECO:0000313" key="4">
    <source>
        <dbReference type="Proteomes" id="UP000332515"/>
    </source>
</evidence>
<organism evidence="3 4">
    <name type="scientific">Segnochrobactrum spirostomi</name>
    <dbReference type="NCBI Taxonomy" id="2608987"/>
    <lineage>
        <taxon>Bacteria</taxon>
        <taxon>Pseudomonadati</taxon>
        <taxon>Pseudomonadota</taxon>
        <taxon>Alphaproteobacteria</taxon>
        <taxon>Hyphomicrobiales</taxon>
        <taxon>Segnochrobactraceae</taxon>
        <taxon>Segnochrobactrum</taxon>
    </lineage>
</organism>
<dbReference type="Proteomes" id="UP000332515">
    <property type="component" value="Unassembled WGS sequence"/>
</dbReference>
<evidence type="ECO:0000313" key="3">
    <source>
        <dbReference type="EMBL" id="MQT12072.1"/>
    </source>
</evidence>
<keyword evidence="1" id="KW-0812">Transmembrane</keyword>
<protein>
    <submittedName>
        <fullName evidence="3">MCE family protein</fullName>
    </submittedName>
</protein>
<feature type="transmembrane region" description="Helical" evidence="1">
    <location>
        <begin position="7"/>
        <end position="29"/>
    </location>
</feature>
<dbReference type="AlphaFoldDB" id="A0A6A7Y2W1"/>
<accession>A0A6A7Y2W1</accession>
<proteinExistence type="predicted"/>
<dbReference type="RefSeq" id="WP_153479392.1">
    <property type="nucleotide sequence ID" value="NZ_VWNA01000001.1"/>
</dbReference>
<feature type="domain" description="Mce/MlaD" evidence="2">
    <location>
        <begin position="47"/>
        <end position="116"/>
    </location>
</feature>
<keyword evidence="1" id="KW-0472">Membrane</keyword>
<dbReference type="PANTHER" id="PTHR36698:SF2">
    <property type="entry name" value="MCE_MLAD DOMAIN-CONTAINING PROTEIN"/>
    <property type="match status" value="1"/>
</dbReference>
<dbReference type="SUPFAM" id="SSF58104">
    <property type="entry name" value="Methyl-accepting chemotaxis protein (MCP) signaling domain"/>
    <property type="match status" value="1"/>
</dbReference>
<evidence type="ECO:0000256" key="1">
    <source>
        <dbReference type="SAM" id="Phobius"/>
    </source>
</evidence>
<dbReference type="PANTHER" id="PTHR36698">
    <property type="entry name" value="BLL5892 PROTEIN"/>
    <property type="match status" value="1"/>
</dbReference>
<sequence>METRAQYVTIGVFVLLVLAAAFGFVYWLYRAQDNSARVPIDIVFPGSVTGLSTGGSVFFNGIRIGQVGSIYFAKDGSPTVVAQALVDPTAPLKKDVRATLGFQGLTGVAYLQLSGGSTDEPSLFDLPNGQTPKIYADRSAFEDILEGARETLKKADDAMATVSQIIKQNGPQVSATIQNVQKFSGALADNSDQIAKFMQEAGRVADTLSGLSSRLTGVVDRVQVLVNEVKPEDVDVIVGNTRKFTDTLANVGGQIDQVVDQVKGAATDLKSFTEGLNSTLDDVRAVVKAVPAEDVKRVVANVTKLSDTLAGSSEQISGLISNAREAAGNIDKVAQLVIDRSKSVDEFVASATSMVRKIDTLAADLQPSANNLQRILAAIGSDKVRSIVDNVQSLTGTLAGRGGDIDRAITDVQKAADSARVFADSLAAQRGKVDEVANEAQQMVAKLNAAADKVPVILDKVDAMVEGDGKGLIAEATGAARSIRQVAETIQTTLPGIMSGISRFSGNGLNDLTGAINQLRQTLSTIQVAVQSLERNPNRLLFGGSDQPVYSPQRR</sequence>
<dbReference type="InterPro" id="IPR003399">
    <property type="entry name" value="Mce/MlaD"/>
</dbReference>
<gene>
    <name evidence="3" type="ORF">F0357_05210</name>
</gene>
<keyword evidence="1" id="KW-1133">Transmembrane helix</keyword>